<name>A0A8X6VSB3_TRICX</name>
<dbReference type="Proteomes" id="UP000887159">
    <property type="component" value="Unassembled WGS sequence"/>
</dbReference>
<sequence length="91" mass="10586">MSAEATTIPAMGRSRQIGHLVWRKDNNSCRPPVLLREHHTCESRPRKDRTKFMQGGAPPHFYEAASERSFRRLLNQHLTTRGQHVPRFKPL</sequence>
<dbReference type="AlphaFoldDB" id="A0A8X6VSB3"/>
<organism evidence="1 2">
    <name type="scientific">Trichonephila clavipes</name>
    <name type="common">Golden silk orbweaver</name>
    <name type="synonym">Nephila clavipes</name>
    <dbReference type="NCBI Taxonomy" id="2585209"/>
    <lineage>
        <taxon>Eukaryota</taxon>
        <taxon>Metazoa</taxon>
        <taxon>Ecdysozoa</taxon>
        <taxon>Arthropoda</taxon>
        <taxon>Chelicerata</taxon>
        <taxon>Arachnida</taxon>
        <taxon>Araneae</taxon>
        <taxon>Araneomorphae</taxon>
        <taxon>Entelegynae</taxon>
        <taxon>Araneoidea</taxon>
        <taxon>Nephilidae</taxon>
        <taxon>Trichonephila</taxon>
    </lineage>
</organism>
<proteinExistence type="predicted"/>
<reference evidence="1" key="1">
    <citation type="submission" date="2020-08" db="EMBL/GenBank/DDBJ databases">
        <title>Multicomponent nature underlies the extraordinary mechanical properties of spider dragline silk.</title>
        <authorList>
            <person name="Kono N."/>
            <person name="Nakamura H."/>
            <person name="Mori M."/>
            <person name="Yoshida Y."/>
            <person name="Ohtoshi R."/>
            <person name="Malay A.D."/>
            <person name="Moran D.A.P."/>
            <person name="Tomita M."/>
            <person name="Numata K."/>
            <person name="Arakawa K."/>
        </authorList>
    </citation>
    <scope>NUCLEOTIDE SEQUENCE</scope>
</reference>
<evidence type="ECO:0000313" key="2">
    <source>
        <dbReference type="Proteomes" id="UP000887159"/>
    </source>
</evidence>
<accession>A0A8X6VSB3</accession>
<keyword evidence="2" id="KW-1185">Reference proteome</keyword>
<protein>
    <submittedName>
        <fullName evidence="1">Uncharacterized protein</fullName>
    </submittedName>
</protein>
<dbReference type="EMBL" id="BMAU01021356">
    <property type="protein sequence ID" value="GFY20858.1"/>
    <property type="molecule type" value="Genomic_DNA"/>
</dbReference>
<gene>
    <name evidence="1" type="ORF">TNCV_1120921</name>
</gene>
<evidence type="ECO:0000313" key="1">
    <source>
        <dbReference type="EMBL" id="GFY20858.1"/>
    </source>
</evidence>
<comment type="caution">
    <text evidence="1">The sequence shown here is derived from an EMBL/GenBank/DDBJ whole genome shotgun (WGS) entry which is preliminary data.</text>
</comment>